<reference evidence="8" key="1">
    <citation type="journal article" date="2023" name="G3 (Bethesda)">
        <title>A reference genome for the long-term kleptoplast-retaining sea slug Elysia crispata morphotype clarki.</title>
        <authorList>
            <person name="Eastman K.E."/>
            <person name="Pendleton A.L."/>
            <person name="Shaikh M.A."/>
            <person name="Suttiyut T."/>
            <person name="Ogas R."/>
            <person name="Tomko P."/>
            <person name="Gavelis G."/>
            <person name="Widhalm J.R."/>
            <person name="Wisecaver J.H."/>
        </authorList>
    </citation>
    <scope>NUCLEOTIDE SEQUENCE</scope>
    <source>
        <strain evidence="8">ECLA1</strain>
    </source>
</reference>
<sequence>MTKSDGRKSFSIDALLARTTASSTSQKGPSSSYGNGVPPPIYHNDNRCDHYTNNDIINNNNNNDSTEKREQSQVENSNSQSNAHGDRLREVPKIEDDRKTRNVVSSSSLSPSRPCSGTTERLERLENIDNPDFAVSGDLRRDQTSIPRKNMVSPHDSKELRVSDSHFLRKSPEEEIRYKQDGSSPFNYHHLEQQNLSLLLSAHQQQIKRPSVVSSSPTSPSASSPSSSSPQASAERATRHQETPMVNPLAPSPLQYPGDLRLSQFPMHPFHSHLRTPALAGQLGTPRSSLPGRPMNTNSYNNSNSKISSSLDSSLAFRHRQHPHHDLSKYKSKLDASPDRPTSSGKIRSPAPSPSRSAPSACSSPRSHTPESPTHSPKGVVGGADRGLPSTIRRRSPSPQRLSPPGTIPAGAGGFLPRPGLLGLSHHGLAPPAGHLGYQNMFHGPGLYGYPGGSPGGHPHGPSPHHPGSALMAGGTFSHPAAEQALKLAQLHGINYAEWLARTGMYVSRMVDYPGGCGSQAAAMGKTRRPRTAFTSQQLLELERQFKMNKYLSRPKRFEVATSLMLTETQVKIWFQNRRMKWKRSKKSGSDMKPRPEEQVANQVPTIDTCAGSKFDGAMDTSLDTSEERDDCAIDDLGNENIDVTELDYDEEDDEGEGTGVSSRADDAVSAQLCRPLMTHAGKETDVLQNLQFHKNSDVLSMVEPMH</sequence>
<feature type="region of interest" description="Disordered" evidence="6">
    <location>
        <begin position="280"/>
        <end position="414"/>
    </location>
</feature>
<feature type="compositionally biased region" description="Low complexity" evidence="6">
    <location>
        <begin position="73"/>
        <end position="82"/>
    </location>
</feature>
<keyword evidence="2 4" id="KW-0371">Homeobox</keyword>
<feature type="region of interest" description="Disordered" evidence="6">
    <location>
        <begin position="133"/>
        <end position="168"/>
    </location>
</feature>
<dbReference type="FunFam" id="1.10.10.60:FF:000357">
    <property type="entry name" value="Motor neuron and pancreas homeobox 1"/>
    <property type="match status" value="1"/>
</dbReference>
<evidence type="ECO:0000256" key="4">
    <source>
        <dbReference type="PROSITE-ProRule" id="PRU00108"/>
    </source>
</evidence>
<feature type="region of interest" description="Disordered" evidence="6">
    <location>
        <begin position="207"/>
        <end position="261"/>
    </location>
</feature>
<keyword evidence="1 4" id="KW-0238">DNA-binding</keyword>
<dbReference type="GO" id="GO:0007417">
    <property type="term" value="P:central nervous system development"/>
    <property type="evidence" value="ECO:0007669"/>
    <property type="project" value="TreeGrafter"/>
</dbReference>
<dbReference type="EMBL" id="JAWDGP010006413">
    <property type="protein sequence ID" value="KAK3741603.1"/>
    <property type="molecule type" value="Genomic_DNA"/>
</dbReference>
<dbReference type="PANTHER" id="PTHR24335:SF4">
    <property type="entry name" value="EXTRA-EXTRA"/>
    <property type="match status" value="1"/>
</dbReference>
<feature type="compositionally biased region" description="Polar residues" evidence="6">
    <location>
        <begin position="19"/>
        <end position="34"/>
    </location>
</feature>
<dbReference type="Pfam" id="PF00046">
    <property type="entry name" value="Homeodomain"/>
    <property type="match status" value="1"/>
</dbReference>
<feature type="domain" description="Homeobox" evidence="7">
    <location>
        <begin position="525"/>
        <end position="585"/>
    </location>
</feature>
<dbReference type="Proteomes" id="UP001283361">
    <property type="component" value="Unassembled WGS sequence"/>
</dbReference>
<dbReference type="PROSITE" id="PS50071">
    <property type="entry name" value="HOMEOBOX_2"/>
    <property type="match status" value="1"/>
</dbReference>
<evidence type="ECO:0000313" key="8">
    <source>
        <dbReference type="EMBL" id="KAK3741603.1"/>
    </source>
</evidence>
<evidence type="ECO:0000256" key="5">
    <source>
        <dbReference type="RuleBase" id="RU000682"/>
    </source>
</evidence>
<comment type="caution">
    <text evidence="8">The sequence shown here is derived from an EMBL/GenBank/DDBJ whole genome shotgun (WGS) entry which is preliminary data.</text>
</comment>
<dbReference type="InterPro" id="IPR020479">
    <property type="entry name" value="HD_metazoa"/>
</dbReference>
<feature type="compositionally biased region" description="Low complexity" evidence="6">
    <location>
        <begin position="348"/>
        <end position="367"/>
    </location>
</feature>
<feature type="compositionally biased region" description="Acidic residues" evidence="6">
    <location>
        <begin position="646"/>
        <end position="657"/>
    </location>
</feature>
<evidence type="ECO:0000256" key="6">
    <source>
        <dbReference type="SAM" id="MobiDB-lite"/>
    </source>
</evidence>
<keyword evidence="3 4" id="KW-0539">Nucleus</keyword>
<dbReference type="AlphaFoldDB" id="A0AAE0YD36"/>
<dbReference type="InterPro" id="IPR001356">
    <property type="entry name" value="HD"/>
</dbReference>
<dbReference type="InterPro" id="IPR042768">
    <property type="entry name" value="MNX1/Ceh-12"/>
</dbReference>
<feature type="compositionally biased region" description="Low complexity" evidence="6">
    <location>
        <begin position="210"/>
        <end position="234"/>
    </location>
</feature>
<comment type="subcellular location">
    <subcellularLocation>
        <location evidence="4 5">Nucleus</location>
    </subcellularLocation>
</comment>
<evidence type="ECO:0000256" key="1">
    <source>
        <dbReference type="ARBA" id="ARBA00023125"/>
    </source>
</evidence>
<evidence type="ECO:0000256" key="2">
    <source>
        <dbReference type="ARBA" id="ARBA00023155"/>
    </source>
</evidence>
<feature type="compositionally biased region" description="Low complexity" evidence="6">
    <location>
        <begin position="53"/>
        <end position="64"/>
    </location>
</feature>
<dbReference type="GO" id="GO:1990837">
    <property type="term" value="F:sequence-specific double-stranded DNA binding"/>
    <property type="evidence" value="ECO:0007669"/>
    <property type="project" value="TreeGrafter"/>
</dbReference>
<protein>
    <recommendedName>
        <fullName evidence="7">Homeobox domain-containing protein</fullName>
    </recommendedName>
</protein>
<dbReference type="GO" id="GO:0005634">
    <property type="term" value="C:nucleus"/>
    <property type="evidence" value="ECO:0007669"/>
    <property type="project" value="UniProtKB-SubCell"/>
</dbReference>
<dbReference type="CDD" id="cd00086">
    <property type="entry name" value="homeodomain"/>
    <property type="match status" value="1"/>
</dbReference>
<gene>
    <name evidence="8" type="ORF">RRG08_050167</name>
</gene>
<evidence type="ECO:0000313" key="9">
    <source>
        <dbReference type="Proteomes" id="UP001283361"/>
    </source>
</evidence>
<dbReference type="SUPFAM" id="SSF46689">
    <property type="entry name" value="Homeodomain-like"/>
    <property type="match status" value="1"/>
</dbReference>
<feature type="DNA-binding region" description="Homeobox" evidence="4">
    <location>
        <begin position="527"/>
        <end position="586"/>
    </location>
</feature>
<proteinExistence type="predicted"/>
<evidence type="ECO:0000259" key="7">
    <source>
        <dbReference type="PROSITE" id="PS50071"/>
    </source>
</evidence>
<dbReference type="InterPro" id="IPR017970">
    <property type="entry name" value="Homeobox_CS"/>
</dbReference>
<organism evidence="8 9">
    <name type="scientific">Elysia crispata</name>
    <name type="common">lettuce slug</name>
    <dbReference type="NCBI Taxonomy" id="231223"/>
    <lineage>
        <taxon>Eukaryota</taxon>
        <taxon>Metazoa</taxon>
        <taxon>Spiralia</taxon>
        <taxon>Lophotrochozoa</taxon>
        <taxon>Mollusca</taxon>
        <taxon>Gastropoda</taxon>
        <taxon>Heterobranchia</taxon>
        <taxon>Euthyneura</taxon>
        <taxon>Panpulmonata</taxon>
        <taxon>Sacoglossa</taxon>
        <taxon>Placobranchoidea</taxon>
        <taxon>Plakobranchidae</taxon>
        <taxon>Elysia</taxon>
    </lineage>
</organism>
<feature type="compositionally biased region" description="Low complexity" evidence="6">
    <location>
        <begin position="105"/>
        <end position="116"/>
    </location>
</feature>
<feature type="region of interest" description="Disordered" evidence="6">
    <location>
        <begin position="452"/>
        <end position="475"/>
    </location>
</feature>
<dbReference type="SMART" id="SM00389">
    <property type="entry name" value="HOX"/>
    <property type="match status" value="1"/>
</dbReference>
<dbReference type="GO" id="GO:0048812">
    <property type="term" value="P:neuron projection morphogenesis"/>
    <property type="evidence" value="ECO:0007669"/>
    <property type="project" value="TreeGrafter"/>
</dbReference>
<dbReference type="PRINTS" id="PR00024">
    <property type="entry name" value="HOMEOBOX"/>
</dbReference>
<dbReference type="PANTHER" id="PTHR24335">
    <property type="entry name" value="MOTOR NEURON AND PANCREAS HOMEOBOX PROTEIN"/>
    <property type="match status" value="1"/>
</dbReference>
<feature type="compositionally biased region" description="Basic and acidic residues" evidence="6">
    <location>
        <begin position="84"/>
        <end position="100"/>
    </location>
</feature>
<dbReference type="InterPro" id="IPR009057">
    <property type="entry name" value="Homeodomain-like_sf"/>
</dbReference>
<dbReference type="PROSITE" id="PS00027">
    <property type="entry name" value="HOMEOBOX_1"/>
    <property type="match status" value="1"/>
</dbReference>
<feature type="region of interest" description="Disordered" evidence="6">
    <location>
        <begin position="646"/>
        <end position="665"/>
    </location>
</feature>
<keyword evidence="9" id="KW-1185">Reference proteome</keyword>
<feature type="compositionally biased region" description="Basic and acidic residues" evidence="6">
    <location>
        <begin position="155"/>
        <end position="168"/>
    </location>
</feature>
<dbReference type="Gene3D" id="1.10.10.60">
    <property type="entry name" value="Homeodomain-like"/>
    <property type="match status" value="1"/>
</dbReference>
<feature type="region of interest" description="Disordered" evidence="6">
    <location>
        <begin position="18"/>
        <end position="119"/>
    </location>
</feature>
<dbReference type="GO" id="GO:0000981">
    <property type="term" value="F:DNA-binding transcription factor activity, RNA polymerase II-specific"/>
    <property type="evidence" value="ECO:0007669"/>
    <property type="project" value="InterPro"/>
</dbReference>
<accession>A0AAE0YD36</accession>
<feature type="compositionally biased region" description="Low complexity" evidence="6">
    <location>
        <begin position="296"/>
        <end position="314"/>
    </location>
</feature>
<feature type="compositionally biased region" description="Basic and acidic residues" evidence="6">
    <location>
        <begin position="324"/>
        <end position="338"/>
    </location>
</feature>
<evidence type="ECO:0000256" key="3">
    <source>
        <dbReference type="ARBA" id="ARBA00023242"/>
    </source>
</evidence>
<name>A0AAE0YD36_9GAST</name>